<dbReference type="SUPFAM" id="SSF51735">
    <property type="entry name" value="NAD(P)-binding Rossmann-fold domains"/>
    <property type="match status" value="1"/>
</dbReference>
<protein>
    <submittedName>
        <fullName evidence="3">SDR family oxidoreductase</fullName>
    </submittedName>
</protein>
<dbReference type="AlphaFoldDB" id="A0A4U6BT79"/>
<feature type="domain" description="Ketoreductase" evidence="2">
    <location>
        <begin position="23"/>
        <end position="188"/>
    </location>
</feature>
<dbReference type="SMART" id="SM00822">
    <property type="entry name" value="PKS_KR"/>
    <property type="match status" value="1"/>
</dbReference>
<gene>
    <name evidence="3" type="ORF">YH63_001105</name>
</gene>
<dbReference type="Pfam" id="PF13561">
    <property type="entry name" value="adh_short_C2"/>
    <property type="match status" value="1"/>
</dbReference>
<dbReference type="PROSITE" id="PS00061">
    <property type="entry name" value="ADH_SHORT"/>
    <property type="match status" value="1"/>
</dbReference>
<dbReference type="STRING" id="211460.YH63_17760"/>
<dbReference type="Proteomes" id="UP000034832">
    <property type="component" value="Unassembled WGS sequence"/>
</dbReference>
<dbReference type="EMBL" id="LBIA02000001">
    <property type="protein sequence ID" value="TKT73817.1"/>
    <property type="molecule type" value="Genomic_DNA"/>
</dbReference>
<reference evidence="3" key="1">
    <citation type="submission" date="2019-04" db="EMBL/GenBank/DDBJ databases">
        <title>Whole genome sequencing of cave bacteria.</title>
        <authorList>
            <person name="Gan H.M."/>
            <person name="Barton H."/>
            <person name="Savka M.A."/>
        </authorList>
    </citation>
    <scope>NUCLEOTIDE SEQUENCE [LARGE SCALE GENOMIC DNA]</scope>
    <source>
        <strain evidence="3">LC387</strain>
    </source>
</reference>
<dbReference type="RefSeq" id="WP_046829854.1">
    <property type="nucleotide sequence ID" value="NZ_LBIA02000001.1"/>
</dbReference>
<sequence>MDGPAISRETASAAWASIWYAGKRVLVTGGTSGIGAGIARGFIEAGADVSVTGVGDAEIAAAATDPVLNKARAHQLDVRDSDAIKSLIGSFDGLDVLVNCAGVIRRGEELDPDVFQSVIDINLNGAMRMCAAARPLLASSNGAIVNLASMLSFFGGGLVPAYAASKGGISQLTKSLAIAYAGDGIRVNAIAPGWIQTPLTSALQADPARSQPILDRTPLGRWGKPSDLLGGVLYLCSPTASFVTGTVLVIDGGYAIA</sequence>
<dbReference type="PANTHER" id="PTHR42760:SF40">
    <property type="entry name" value="3-OXOACYL-[ACYL-CARRIER-PROTEIN] REDUCTASE, CHLOROPLASTIC"/>
    <property type="match status" value="1"/>
</dbReference>
<dbReference type="InterPro" id="IPR020904">
    <property type="entry name" value="Sc_DH/Rdtase_CS"/>
</dbReference>
<proteinExistence type="inferred from homology"/>
<comment type="similarity">
    <text evidence="1">Belongs to the short-chain dehydrogenases/reductases (SDR) family.</text>
</comment>
<dbReference type="GO" id="GO:0030497">
    <property type="term" value="P:fatty acid elongation"/>
    <property type="evidence" value="ECO:0007669"/>
    <property type="project" value="TreeGrafter"/>
</dbReference>
<dbReference type="InterPro" id="IPR036291">
    <property type="entry name" value="NAD(P)-bd_dom_sf"/>
</dbReference>
<name>A0A4U6BT79_9BRAD</name>
<evidence type="ECO:0000256" key="1">
    <source>
        <dbReference type="ARBA" id="ARBA00006484"/>
    </source>
</evidence>
<dbReference type="PRINTS" id="PR00080">
    <property type="entry name" value="SDRFAMILY"/>
</dbReference>
<evidence type="ECO:0000313" key="4">
    <source>
        <dbReference type="Proteomes" id="UP000034832"/>
    </source>
</evidence>
<organism evidence="3 4">
    <name type="scientific">Afipia massiliensis</name>
    <dbReference type="NCBI Taxonomy" id="211460"/>
    <lineage>
        <taxon>Bacteria</taxon>
        <taxon>Pseudomonadati</taxon>
        <taxon>Pseudomonadota</taxon>
        <taxon>Alphaproteobacteria</taxon>
        <taxon>Hyphomicrobiales</taxon>
        <taxon>Nitrobacteraceae</taxon>
        <taxon>Afipia</taxon>
    </lineage>
</organism>
<dbReference type="GO" id="GO:0016616">
    <property type="term" value="F:oxidoreductase activity, acting on the CH-OH group of donors, NAD or NADP as acceptor"/>
    <property type="evidence" value="ECO:0007669"/>
    <property type="project" value="UniProtKB-ARBA"/>
</dbReference>
<evidence type="ECO:0000313" key="3">
    <source>
        <dbReference type="EMBL" id="TKT73817.1"/>
    </source>
</evidence>
<dbReference type="Gene3D" id="3.40.50.720">
    <property type="entry name" value="NAD(P)-binding Rossmann-like Domain"/>
    <property type="match status" value="1"/>
</dbReference>
<accession>A0A4U6BT79</accession>
<comment type="caution">
    <text evidence="3">The sequence shown here is derived from an EMBL/GenBank/DDBJ whole genome shotgun (WGS) entry which is preliminary data.</text>
</comment>
<dbReference type="InterPro" id="IPR057326">
    <property type="entry name" value="KR_dom"/>
</dbReference>
<dbReference type="InterPro" id="IPR002347">
    <property type="entry name" value="SDR_fam"/>
</dbReference>
<dbReference type="OrthoDB" id="286404at2"/>
<evidence type="ECO:0000259" key="2">
    <source>
        <dbReference type="SMART" id="SM00822"/>
    </source>
</evidence>
<dbReference type="FunFam" id="3.40.50.720:FF:000084">
    <property type="entry name" value="Short-chain dehydrogenase reductase"/>
    <property type="match status" value="1"/>
</dbReference>
<dbReference type="PRINTS" id="PR00081">
    <property type="entry name" value="GDHRDH"/>
</dbReference>
<dbReference type="PANTHER" id="PTHR42760">
    <property type="entry name" value="SHORT-CHAIN DEHYDROGENASES/REDUCTASES FAMILY MEMBER"/>
    <property type="match status" value="1"/>
</dbReference>
<keyword evidence="4" id="KW-1185">Reference proteome</keyword>